<dbReference type="GO" id="GO:0009341">
    <property type="term" value="C:beta-galactosidase complex"/>
    <property type="evidence" value="ECO:0007669"/>
    <property type="project" value="InterPro"/>
</dbReference>
<dbReference type="SUPFAM" id="SSF51445">
    <property type="entry name" value="(Trans)glycosidases"/>
    <property type="match status" value="1"/>
</dbReference>
<dbReference type="GO" id="GO:0046872">
    <property type="term" value="F:metal ion binding"/>
    <property type="evidence" value="ECO:0007669"/>
    <property type="project" value="UniProtKB-KW"/>
</dbReference>
<dbReference type="EMBL" id="WNME01000014">
    <property type="protein sequence ID" value="MUB65270.1"/>
    <property type="molecule type" value="Genomic_DNA"/>
</dbReference>
<dbReference type="InterPro" id="IPR017853">
    <property type="entry name" value="GH"/>
</dbReference>
<evidence type="ECO:0000313" key="12">
    <source>
        <dbReference type="EMBL" id="MUB65270.1"/>
    </source>
</evidence>
<dbReference type="Pfam" id="PF08532">
    <property type="entry name" value="Glyco_hydro_42M"/>
    <property type="match status" value="1"/>
</dbReference>
<gene>
    <name evidence="12" type="ORF">GNE07_19810</name>
</gene>
<keyword evidence="8" id="KW-0326">Glycosidase</keyword>
<evidence type="ECO:0000256" key="6">
    <source>
        <dbReference type="ARBA" id="ARBA00022833"/>
    </source>
</evidence>
<evidence type="ECO:0000256" key="4">
    <source>
        <dbReference type="ARBA" id="ARBA00022723"/>
    </source>
</evidence>
<feature type="domain" description="Beta-galactosidase trimerisation" evidence="11">
    <location>
        <begin position="431"/>
        <end position="605"/>
    </location>
</feature>
<dbReference type="Proteomes" id="UP000434223">
    <property type="component" value="Unassembled WGS sequence"/>
</dbReference>
<dbReference type="CDD" id="cd03143">
    <property type="entry name" value="A4_beta-galactosidase_middle_domain"/>
    <property type="match status" value="1"/>
</dbReference>
<evidence type="ECO:0000256" key="9">
    <source>
        <dbReference type="ARBA" id="ARBA00023326"/>
    </source>
</evidence>
<dbReference type="InterPro" id="IPR029062">
    <property type="entry name" value="Class_I_gatase-like"/>
</dbReference>
<dbReference type="AlphaFoldDB" id="A0AAW9WIS5"/>
<evidence type="ECO:0000313" key="13">
    <source>
        <dbReference type="Proteomes" id="UP000434223"/>
    </source>
</evidence>
<dbReference type="InterPro" id="IPR018087">
    <property type="entry name" value="Glyco_hydro_5_CS"/>
</dbReference>
<feature type="domain" description="Glycoside hydrolase family 42 N-terminal" evidence="10">
    <location>
        <begin position="8"/>
        <end position="394"/>
    </location>
</feature>
<keyword evidence="6" id="KW-0862">Zinc</keyword>
<dbReference type="InterPro" id="IPR003476">
    <property type="entry name" value="Glyco_hydro_42"/>
</dbReference>
<evidence type="ECO:0000256" key="2">
    <source>
        <dbReference type="ARBA" id="ARBA00005940"/>
    </source>
</evidence>
<evidence type="ECO:0000259" key="10">
    <source>
        <dbReference type="Pfam" id="PF02449"/>
    </source>
</evidence>
<evidence type="ECO:0000256" key="1">
    <source>
        <dbReference type="ARBA" id="ARBA00001412"/>
    </source>
</evidence>
<dbReference type="PANTHER" id="PTHR36447">
    <property type="entry name" value="BETA-GALACTOSIDASE GANA"/>
    <property type="match status" value="1"/>
</dbReference>
<sequence>MYFGAQYYRPPFPDRTCWERDFINMKQLGFNVVKLWAVWNDIEREQNHFIFDDLDRLTELAEKNGMNVIINVIPEGAPYWLYEAYPDCLYETVEGKKITMGGPANLPTAGWPGLCMDNPEVSDLVCNFIFRTAEHYRDNNSVIIIDVWNEPHLEPMFDYKKELLCACRGSRRAFREWLKVRYGSLEQLNEAWFRRYTDWEEIVPPPRFGTYADMMDWRRFWLYNLAEWLRRRVDAARRGAPGKLIQTHSASADYMGASSTGALGIELSDEFLLAREVDVFGLSSFPKWLMGETKRDYDLSHMLQSEIICAASREKEFYQAELQGGAGVPGFLAHKVPNKEDIRIWNWNTVAAGGKGVVYWQYAPEPAGMESPGFGLTGFDGENTERSEEAGRCARLFKEYQLDKSRPVPAVNGIYLSRNADLFLFAAGAQEEKYAHSIYGVYQTSIEAGIPVRFVHGDYMASAWDEGLRVLYVPMALSLSDEEQREILDFAGKGGRVVLEAAAGLYSEMGKIRMEGVNSDSFNCPCPMLKKAFGAEMISLGAEDGLVPIWNRDGAVLCEGMYYRQTMKISRGTVTGWFEDETPAIAEVQYGKGNILWTGTFLGAAVKDAGSCIAAEYIKKQFKAEGYALVSVLEAPDLIVRVLETKNGPVMAVVNQTPEVRSCFVRERNGREWKREIPGYDGMLLNLETGE</sequence>
<dbReference type="PANTHER" id="PTHR36447:SF2">
    <property type="entry name" value="BETA-GALACTOSIDASE YESZ"/>
    <property type="match status" value="1"/>
</dbReference>
<dbReference type="Gene3D" id="3.40.50.880">
    <property type="match status" value="1"/>
</dbReference>
<comment type="similarity">
    <text evidence="2">Belongs to the glycosyl hydrolase 42 family.</text>
</comment>
<reference evidence="12 13" key="1">
    <citation type="submission" date="2019-09" db="EMBL/GenBank/DDBJ databases">
        <title>Draft genome sequencing of Hungatella hathewayi 123Y-2.</title>
        <authorList>
            <person name="Lv Q."/>
            <person name="Li S."/>
        </authorList>
    </citation>
    <scope>NUCLEOTIDE SEQUENCE [LARGE SCALE GENOMIC DNA]</scope>
    <source>
        <strain evidence="12 13">123Y-2</strain>
    </source>
</reference>
<keyword evidence="7" id="KW-0119">Carbohydrate metabolism</keyword>
<dbReference type="RefSeq" id="WP_155560831.1">
    <property type="nucleotide sequence ID" value="NZ_JBDMEG010000005.1"/>
</dbReference>
<accession>A0AAW9WIS5</accession>
<evidence type="ECO:0000256" key="8">
    <source>
        <dbReference type="ARBA" id="ARBA00023295"/>
    </source>
</evidence>
<evidence type="ECO:0000259" key="11">
    <source>
        <dbReference type="Pfam" id="PF08532"/>
    </source>
</evidence>
<dbReference type="InterPro" id="IPR013738">
    <property type="entry name" value="Beta_galactosidase_Trimer"/>
</dbReference>
<dbReference type="SUPFAM" id="SSF52317">
    <property type="entry name" value="Class I glutamine amidotransferase-like"/>
    <property type="match status" value="1"/>
</dbReference>
<dbReference type="GO" id="GO:0004565">
    <property type="term" value="F:beta-galactosidase activity"/>
    <property type="evidence" value="ECO:0007669"/>
    <property type="project" value="UniProtKB-EC"/>
</dbReference>
<dbReference type="PROSITE" id="PS00659">
    <property type="entry name" value="GLYCOSYL_HYDROL_F5"/>
    <property type="match status" value="1"/>
</dbReference>
<keyword evidence="5" id="KW-0378">Hydrolase</keyword>
<dbReference type="Pfam" id="PF02449">
    <property type="entry name" value="Glyco_hydro_42"/>
    <property type="match status" value="1"/>
</dbReference>
<protein>
    <recommendedName>
        <fullName evidence="3">beta-galactosidase</fullName>
        <ecNumber evidence="3">3.2.1.23</ecNumber>
    </recommendedName>
</protein>
<dbReference type="EC" id="3.2.1.23" evidence="3"/>
<evidence type="ECO:0000256" key="7">
    <source>
        <dbReference type="ARBA" id="ARBA00023277"/>
    </source>
</evidence>
<comment type="caution">
    <text evidence="12">The sequence shown here is derived from an EMBL/GenBank/DDBJ whole genome shotgun (WGS) entry which is preliminary data.</text>
</comment>
<keyword evidence="9" id="KW-0624">Polysaccharide degradation</keyword>
<keyword evidence="4" id="KW-0479">Metal-binding</keyword>
<comment type="catalytic activity">
    <reaction evidence="1">
        <text>Hydrolysis of terminal non-reducing beta-D-galactose residues in beta-D-galactosides.</text>
        <dbReference type="EC" id="3.2.1.23"/>
    </reaction>
</comment>
<dbReference type="Gene3D" id="3.20.20.80">
    <property type="entry name" value="Glycosidases"/>
    <property type="match status" value="1"/>
</dbReference>
<evidence type="ECO:0000256" key="3">
    <source>
        <dbReference type="ARBA" id="ARBA00012756"/>
    </source>
</evidence>
<proteinExistence type="inferred from homology"/>
<dbReference type="InterPro" id="IPR013529">
    <property type="entry name" value="Glyco_hydro_42_N"/>
</dbReference>
<organism evidence="12 13">
    <name type="scientific">Hungatella hathewayi</name>
    <dbReference type="NCBI Taxonomy" id="154046"/>
    <lineage>
        <taxon>Bacteria</taxon>
        <taxon>Bacillati</taxon>
        <taxon>Bacillota</taxon>
        <taxon>Clostridia</taxon>
        <taxon>Lachnospirales</taxon>
        <taxon>Lachnospiraceae</taxon>
        <taxon>Hungatella</taxon>
    </lineage>
</organism>
<evidence type="ECO:0000256" key="5">
    <source>
        <dbReference type="ARBA" id="ARBA00022801"/>
    </source>
</evidence>
<name>A0AAW9WIS5_9FIRM</name>
<dbReference type="GO" id="GO:0000272">
    <property type="term" value="P:polysaccharide catabolic process"/>
    <property type="evidence" value="ECO:0007669"/>
    <property type="project" value="UniProtKB-KW"/>
</dbReference>